<keyword evidence="1" id="KW-0175">Coiled coil</keyword>
<feature type="region of interest" description="Disordered" evidence="2">
    <location>
        <begin position="144"/>
        <end position="177"/>
    </location>
</feature>
<gene>
    <name evidence="3" type="ORF">Vbra_10045</name>
</gene>
<evidence type="ECO:0000313" key="4">
    <source>
        <dbReference type="Proteomes" id="UP000041254"/>
    </source>
</evidence>
<dbReference type="VEuPathDB" id="CryptoDB:Vbra_10045"/>
<dbReference type="EMBL" id="CDMY01000690">
    <property type="protein sequence ID" value="CEM30215.1"/>
    <property type="molecule type" value="Genomic_DNA"/>
</dbReference>
<feature type="coiled-coil region" evidence="1">
    <location>
        <begin position="41"/>
        <end position="100"/>
    </location>
</feature>
<evidence type="ECO:0000256" key="1">
    <source>
        <dbReference type="SAM" id="Coils"/>
    </source>
</evidence>
<sequence length="177" mass="19430">MARHRPGKKAAARAACVAPDTPTSSTGSGDAASGGADKEIIRLLRDKLRSEREERAKTESILQQELLKLCRVNSELNKELAAAKEDNKNLLDQLHVLVNEPSLDVAGRHSLLLLLRSLVPSVLVLLTLVRSLLELARPPRRRLPAMTEASGNMLAAPSERPGESRQTGNDRPRRNPW</sequence>
<dbReference type="AlphaFoldDB" id="A0A0G4GK02"/>
<accession>A0A0G4GK02</accession>
<feature type="compositionally biased region" description="Basic residues" evidence="2">
    <location>
        <begin position="1"/>
        <end position="11"/>
    </location>
</feature>
<organism evidence="3 4">
    <name type="scientific">Vitrella brassicaformis (strain CCMP3155)</name>
    <dbReference type="NCBI Taxonomy" id="1169540"/>
    <lineage>
        <taxon>Eukaryota</taxon>
        <taxon>Sar</taxon>
        <taxon>Alveolata</taxon>
        <taxon>Colpodellida</taxon>
        <taxon>Vitrellaceae</taxon>
        <taxon>Vitrella</taxon>
    </lineage>
</organism>
<dbReference type="InParanoid" id="A0A0G4GK02"/>
<protein>
    <submittedName>
        <fullName evidence="3">Uncharacterized protein</fullName>
    </submittedName>
</protein>
<keyword evidence="4" id="KW-1185">Reference proteome</keyword>
<feature type="region of interest" description="Disordered" evidence="2">
    <location>
        <begin position="1"/>
        <end position="34"/>
    </location>
</feature>
<dbReference type="Proteomes" id="UP000041254">
    <property type="component" value="Unassembled WGS sequence"/>
</dbReference>
<name>A0A0G4GK02_VITBC</name>
<feature type="compositionally biased region" description="Low complexity" evidence="2">
    <location>
        <begin position="12"/>
        <end position="34"/>
    </location>
</feature>
<evidence type="ECO:0000313" key="3">
    <source>
        <dbReference type="EMBL" id="CEM30215.1"/>
    </source>
</evidence>
<reference evidence="3 4" key="1">
    <citation type="submission" date="2014-11" db="EMBL/GenBank/DDBJ databases">
        <authorList>
            <person name="Zhu J."/>
            <person name="Qi W."/>
            <person name="Song R."/>
        </authorList>
    </citation>
    <scope>NUCLEOTIDE SEQUENCE [LARGE SCALE GENOMIC DNA]</scope>
</reference>
<proteinExistence type="predicted"/>
<feature type="compositionally biased region" description="Basic and acidic residues" evidence="2">
    <location>
        <begin position="160"/>
        <end position="177"/>
    </location>
</feature>
<evidence type="ECO:0000256" key="2">
    <source>
        <dbReference type="SAM" id="MobiDB-lite"/>
    </source>
</evidence>